<protein>
    <submittedName>
        <fullName evidence="1">Uncharacterized protein</fullName>
    </submittedName>
</protein>
<gene>
    <name evidence="1" type="ORF">SAMN04487907_10455</name>
</gene>
<dbReference type="Proteomes" id="UP000199438">
    <property type="component" value="Unassembled WGS sequence"/>
</dbReference>
<keyword evidence="2" id="KW-1185">Reference proteome</keyword>
<proteinExistence type="predicted"/>
<dbReference type="OrthoDB" id="1449363at2"/>
<dbReference type="RefSeq" id="WP_092542460.1">
    <property type="nucleotide sequence ID" value="NZ_FOKV01000004.1"/>
</dbReference>
<sequence>MKKLEVQINDHQFGQICKAINSSVPKNDDAVVSGNLDIILSIDSLNIHRARLLIKRDKKINCGWVDYQLTPIAEKFQELECFRGLNKTEAFYKMLEVDFVKQAFLESLGYKNYKDFEINLYGKRCITCNDALTILFVLLEEPNDAVTREICESFYLIDHFKTKLILIDRNFKVGYIEHITLSSHKISERCIQNEVPENNLFLQYIQILFQ</sequence>
<name>A0A1I1IT30_9FLAO</name>
<dbReference type="AlphaFoldDB" id="A0A1I1IT30"/>
<reference evidence="2" key="1">
    <citation type="submission" date="2016-10" db="EMBL/GenBank/DDBJ databases">
        <authorList>
            <person name="Varghese N."/>
            <person name="Submissions S."/>
        </authorList>
    </citation>
    <scope>NUCLEOTIDE SEQUENCE [LARGE SCALE GENOMIC DNA]</scope>
    <source>
        <strain evidence="2">DSM 24499</strain>
    </source>
</reference>
<evidence type="ECO:0000313" key="2">
    <source>
        <dbReference type="Proteomes" id="UP000199438"/>
    </source>
</evidence>
<evidence type="ECO:0000313" key="1">
    <source>
        <dbReference type="EMBL" id="SFC39439.1"/>
    </source>
</evidence>
<dbReference type="EMBL" id="FOKV01000004">
    <property type="protein sequence ID" value="SFC39439.1"/>
    <property type="molecule type" value="Genomic_DNA"/>
</dbReference>
<accession>A0A1I1IT30</accession>
<dbReference type="STRING" id="1334022.SAMN04487907_10455"/>
<organism evidence="1 2">
    <name type="scientific">Zunongwangia mangrovi</name>
    <dbReference type="NCBI Taxonomy" id="1334022"/>
    <lineage>
        <taxon>Bacteria</taxon>
        <taxon>Pseudomonadati</taxon>
        <taxon>Bacteroidota</taxon>
        <taxon>Flavobacteriia</taxon>
        <taxon>Flavobacteriales</taxon>
        <taxon>Flavobacteriaceae</taxon>
        <taxon>Zunongwangia</taxon>
    </lineage>
</organism>